<feature type="domain" description="DUF4142" evidence="2">
    <location>
        <begin position="48"/>
        <end position="184"/>
    </location>
</feature>
<feature type="signal peptide" evidence="1">
    <location>
        <begin position="1"/>
        <end position="22"/>
    </location>
</feature>
<dbReference type="Gene3D" id="1.20.1260.10">
    <property type="match status" value="1"/>
</dbReference>
<evidence type="ECO:0000313" key="4">
    <source>
        <dbReference type="Proteomes" id="UP000094256"/>
    </source>
</evidence>
<dbReference type="STRING" id="1560345.AWL63_22800"/>
<dbReference type="KEGG" id="span:AWL63_22800"/>
<keyword evidence="4" id="KW-1185">Reference proteome</keyword>
<proteinExistence type="predicted"/>
<dbReference type="PANTHER" id="PTHR38593:SF1">
    <property type="entry name" value="BLR2558 PROTEIN"/>
    <property type="match status" value="1"/>
</dbReference>
<keyword evidence="1" id="KW-0732">Signal</keyword>
<gene>
    <name evidence="3" type="ORF">AWL63_22800</name>
</gene>
<dbReference type="EMBL" id="CP014168">
    <property type="protein sequence ID" value="AOH86362.1"/>
    <property type="molecule type" value="Genomic_DNA"/>
</dbReference>
<organism evidence="3 4">
    <name type="scientific">Sphingomonas panacis</name>
    <dbReference type="NCBI Taxonomy" id="1560345"/>
    <lineage>
        <taxon>Bacteria</taxon>
        <taxon>Pseudomonadati</taxon>
        <taxon>Pseudomonadota</taxon>
        <taxon>Alphaproteobacteria</taxon>
        <taxon>Sphingomonadales</taxon>
        <taxon>Sphingomonadaceae</taxon>
        <taxon>Sphingomonas</taxon>
    </lineage>
</organism>
<dbReference type="Pfam" id="PF13628">
    <property type="entry name" value="DUF4142"/>
    <property type="match status" value="1"/>
</dbReference>
<evidence type="ECO:0000259" key="2">
    <source>
        <dbReference type="Pfam" id="PF13628"/>
    </source>
</evidence>
<dbReference type="PANTHER" id="PTHR38593">
    <property type="entry name" value="BLR2558 PROTEIN"/>
    <property type="match status" value="1"/>
</dbReference>
<evidence type="ECO:0000256" key="1">
    <source>
        <dbReference type="SAM" id="SignalP"/>
    </source>
</evidence>
<protein>
    <recommendedName>
        <fullName evidence="2">DUF4142 domain-containing protein</fullName>
    </recommendedName>
</protein>
<feature type="chain" id="PRO_5008556430" description="DUF4142 domain-containing protein" evidence="1">
    <location>
        <begin position="23"/>
        <end position="192"/>
    </location>
</feature>
<dbReference type="AlphaFoldDB" id="A0A1B3ZG11"/>
<sequence length="192" mass="20152">MRHPIIAAFVLSALTIPGIVQAQSPAAAPGMMSPADIGASPLTGTPPQSYVAWAADGDMYEIQSSKLALTKGKSAAVKNHAREMIADHTMTTKTLMAALPKTSPRIAKPAMTLSADNEAMIAQLKQAPADQFDAMYLQQQMAAHQKAWALHKGFATDGTDPALQQVATSAVPIIEKHLQHLKAIAAGGMSGM</sequence>
<dbReference type="InterPro" id="IPR025419">
    <property type="entry name" value="DUF4142"/>
</dbReference>
<accession>A0A1B3ZG11</accession>
<dbReference type="RefSeq" id="WP_069206867.1">
    <property type="nucleotide sequence ID" value="NZ_CP014168.1"/>
</dbReference>
<evidence type="ECO:0000313" key="3">
    <source>
        <dbReference type="EMBL" id="AOH86362.1"/>
    </source>
</evidence>
<reference evidence="3 4" key="1">
    <citation type="submission" date="2016-01" db="EMBL/GenBank/DDBJ databases">
        <title>Complete genome and mega plasmid sequence of Sphingomonas panacis DCY99 elicits systemic resistance in rice to Xanthomonas oryzae.</title>
        <authorList>
            <person name="Kim Y.J."/>
            <person name="Yang D.C."/>
            <person name="Sing P."/>
        </authorList>
    </citation>
    <scope>NUCLEOTIDE SEQUENCE [LARGE SCALE GENOMIC DNA]</scope>
    <source>
        <strain evidence="3 4">DCY99</strain>
    </source>
</reference>
<dbReference type="InterPro" id="IPR012347">
    <property type="entry name" value="Ferritin-like"/>
</dbReference>
<name>A0A1B3ZG11_9SPHN</name>
<dbReference type="Proteomes" id="UP000094256">
    <property type="component" value="Chromosome"/>
</dbReference>